<dbReference type="GO" id="GO:0016747">
    <property type="term" value="F:acyltransferase activity, transferring groups other than amino-acyl groups"/>
    <property type="evidence" value="ECO:0007669"/>
    <property type="project" value="InterPro"/>
</dbReference>
<dbReference type="InterPro" id="IPR016181">
    <property type="entry name" value="Acyl_CoA_acyltransferase"/>
</dbReference>
<dbReference type="Gene3D" id="3.40.630.30">
    <property type="match status" value="1"/>
</dbReference>
<evidence type="ECO:0000313" key="2">
    <source>
        <dbReference type="EMBL" id="SDT49092.1"/>
    </source>
</evidence>
<evidence type="ECO:0000313" key="3">
    <source>
        <dbReference type="Proteomes" id="UP000243904"/>
    </source>
</evidence>
<sequence length="264" mass="29968">MIPNATDLALKMRRLTQWVDSQRQPASLIRRQFHGGSLGNCYVTIDLDRQTPFASSNLNRVYMCGAEPGMSSQGVARLIDLFLTEGVKRFFVWLSPGPDMDLARGWLEQHGLSRIRRTGYPTLCRTGHAPVPFNTDLEVREVSADEIADASDQLGETLWPEYTRCAGRESFFHYMAFDDRRPVAIAALCIFEDIGYLMAAATAESHRKRGAQQALIAKRVERAERSGCSMLVSETLYMIEHSYRNLQRAGFVEAYEKEIYEWNA</sequence>
<dbReference type="SUPFAM" id="SSF55729">
    <property type="entry name" value="Acyl-CoA N-acyltransferases (Nat)"/>
    <property type="match status" value="1"/>
</dbReference>
<protein>
    <recommendedName>
        <fullName evidence="1">N-acetyltransferase domain-containing protein</fullName>
    </recommendedName>
</protein>
<reference evidence="3" key="1">
    <citation type="submission" date="2016-10" db="EMBL/GenBank/DDBJ databases">
        <authorList>
            <person name="Varghese N."/>
            <person name="Submissions S."/>
        </authorList>
    </citation>
    <scope>NUCLEOTIDE SEQUENCE [LARGE SCALE GENOMIC DNA]</scope>
    <source>
        <strain evidence="3">GAS369</strain>
    </source>
</reference>
<dbReference type="Proteomes" id="UP000243904">
    <property type="component" value="Chromosome I"/>
</dbReference>
<feature type="domain" description="N-acetyltransferase" evidence="1">
    <location>
        <begin position="137"/>
        <end position="264"/>
    </location>
</feature>
<keyword evidence="3" id="KW-1185">Reference proteome</keyword>
<dbReference type="Pfam" id="PF00583">
    <property type="entry name" value="Acetyltransf_1"/>
    <property type="match status" value="1"/>
</dbReference>
<dbReference type="CDD" id="cd04301">
    <property type="entry name" value="NAT_SF"/>
    <property type="match status" value="1"/>
</dbReference>
<dbReference type="AlphaFoldDB" id="A0A1H2ATG8"/>
<gene>
    <name evidence="2" type="ORF">SAMN05444158_6447</name>
</gene>
<name>A0A1H2ATG8_9BRAD</name>
<accession>A0A1H2ATG8</accession>
<dbReference type="PROSITE" id="PS51186">
    <property type="entry name" value="GNAT"/>
    <property type="match status" value="1"/>
</dbReference>
<dbReference type="InterPro" id="IPR000182">
    <property type="entry name" value="GNAT_dom"/>
</dbReference>
<organism evidence="2 3">
    <name type="scientific">Bradyrhizobium canariense</name>
    <dbReference type="NCBI Taxonomy" id="255045"/>
    <lineage>
        <taxon>Bacteria</taxon>
        <taxon>Pseudomonadati</taxon>
        <taxon>Pseudomonadota</taxon>
        <taxon>Alphaproteobacteria</taxon>
        <taxon>Hyphomicrobiales</taxon>
        <taxon>Nitrobacteraceae</taxon>
        <taxon>Bradyrhizobium</taxon>
    </lineage>
</organism>
<evidence type="ECO:0000259" key="1">
    <source>
        <dbReference type="PROSITE" id="PS51186"/>
    </source>
</evidence>
<dbReference type="EMBL" id="LT629750">
    <property type="protein sequence ID" value="SDT49092.1"/>
    <property type="molecule type" value="Genomic_DNA"/>
</dbReference>
<proteinExistence type="predicted"/>
<dbReference type="RefSeq" id="WP_146690176.1">
    <property type="nucleotide sequence ID" value="NZ_LT629750.1"/>
</dbReference>